<proteinExistence type="inferred from homology"/>
<dbReference type="GO" id="GO:0032259">
    <property type="term" value="P:methylation"/>
    <property type="evidence" value="ECO:0007669"/>
    <property type="project" value="UniProtKB-KW"/>
</dbReference>
<gene>
    <name evidence="7 8" type="primary">pcm</name>
    <name evidence="8" type="ORF">Pan216_09090</name>
</gene>
<evidence type="ECO:0000256" key="5">
    <source>
        <dbReference type="ARBA" id="ARBA00022679"/>
    </source>
</evidence>
<dbReference type="NCBIfam" id="NF001453">
    <property type="entry name" value="PRK00312.1"/>
    <property type="match status" value="1"/>
</dbReference>
<dbReference type="InterPro" id="IPR029063">
    <property type="entry name" value="SAM-dependent_MTases_sf"/>
</dbReference>
<evidence type="ECO:0000256" key="7">
    <source>
        <dbReference type="HAMAP-Rule" id="MF_00090"/>
    </source>
</evidence>
<keyword evidence="3 7" id="KW-0963">Cytoplasm</keyword>
<comment type="catalytic activity">
    <reaction evidence="7">
        <text>[protein]-L-isoaspartate + S-adenosyl-L-methionine = [protein]-L-isoaspartate alpha-methyl ester + S-adenosyl-L-homocysteine</text>
        <dbReference type="Rhea" id="RHEA:12705"/>
        <dbReference type="Rhea" id="RHEA-COMP:12143"/>
        <dbReference type="Rhea" id="RHEA-COMP:12144"/>
        <dbReference type="ChEBI" id="CHEBI:57856"/>
        <dbReference type="ChEBI" id="CHEBI:59789"/>
        <dbReference type="ChEBI" id="CHEBI:90596"/>
        <dbReference type="ChEBI" id="CHEBI:90598"/>
        <dbReference type="EC" id="2.1.1.77"/>
    </reaction>
</comment>
<evidence type="ECO:0000256" key="6">
    <source>
        <dbReference type="ARBA" id="ARBA00022691"/>
    </source>
</evidence>
<comment type="function">
    <text evidence="7">Catalyzes the methyl esterification of L-isoaspartyl residues in peptides and proteins that result from spontaneous decomposition of normal L-aspartyl and L-asparaginyl residues. It plays a role in the repair and/or degradation of damaged proteins.</text>
</comment>
<sequence>MADTEAFADQRSDLIRELQRDGIRDHRVLSAIDHVPRELFVPPMSQHRAYANEALGIGSGQTISQPYIVALMTESLALEAHHRVLEIGTGSGYQTAILATLAGEVFTVERLAELSLKSETLLAGLGFRNVRFKVSDGTIGWPDQAPFDRIIVTAAAPEVPESLLGQLAEGGVLVIPFGKSDVQKLTRFTKVDGQVHATELCDCRFVRLIGNEGWPAP</sequence>
<dbReference type="GO" id="GO:0004719">
    <property type="term" value="F:protein-L-isoaspartate (D-aspartate) O-methyltransferase activity"/>
    <property type="evidence" value="ECO:0007669"/>
    <property type="project" value="UniProtKB-UniRule"/>
</dbReference>
<dbReference type="SUPFAM" id="SSF53335">
    <property type="entry name" value="S-adenosyl-L-methionine-dependent methyltransferases"/>
    <property type="match status" value="1"/>
</dbReference>
<dbReference type="GO" id="GO:0005737">
    <property type="term" value="C:cytoplasm"/>
    <property type="evidence" value="ECO:0007669"/>
    <property type="project" value="UniProtKB-SubCell"/>
</dbReference>
<dbReference type="PANTHER" id="PTHR11579:SF0">
    <property type="entry name" value="PROTEIN-L-ISOASPARTATE(D-ASPARTATE) O-METHYLTRANSFERASE"/>
    <property type="match status" value="1"/>
</dbReference>
<protein>
    <recommendedName>
        <fullName evidence="7">Protein-L-isoaspartate O-methyltransferase</fullName>
        <ecNumber evidence="7">2.1.1.77</ecNumber>
    </recommendedName>
    <alternativeName>
        <fullName evidence="7">L-isoaspartyl protein carboxyl methyltransferase</fullName>
    </alternativeName>
    <alternativeName>
        <fullName evidence="7">Protein L-isoaspartyl methyltransferase</fullName>
    </alternativeName>
    <alternativeName>
        <fullName evidence="7">Protein-beta-aspartate methyltransferase</fullName>
        <shortName evidence="7">PIMT</shortName>
    </alternativeName>
</protein>
<keyword evidence="4 7" id="KW-0489">Methyltransferase</keyword>
<keyword evidence="9" id="KW-1185">Reference proteome</keyword>
<feature type="active site" evidence="7">
    <location>
        <position position="64"/>
    </location>
</feature>
<keyword evidence="6 7" id="KW-0949">S-adenosyl-L-methionine</keyword>
<reference evidence="8 9" key="1">
    <citation type="submission" date="2019-02" db="EMBL/GenBank/DDBJ databases">
        <title>Deep-cultivation of Planctomycetes and their phenomic and genomic characterization uncovers novel biology.</title>
        <authorList>
            <person name="Wiegand S."/>
            <person name="Jogler M."/>
            <person name="Boedeker C."/>
            <person name="Pinto D."/>
            <person name="Vollmers J."/>
            <person name="Rivas-Marin E."/>
            <person name="Kohn T."/>
            <person name="Peeters S.H."/>
            <person name="Heuer A."/>
            <person name="Rast P."/>
            <person name="Oberbeckmann S."/>
            <person name="Bunk B."/>
            <person name="Jeske O."/>
            <person name="Meyerdierks A."/>
            <person name="Storesund J.E."/>
            <person name="Kallscheuer N."/>
            <person name="Luecker S."/>
            <person name="Lage O.M."/>
            <person name="Pohl T."/>
            <person name="Merkel B.J."/>
            <person name="Hornburger P."/>
            <person name="Mueller R.-W."/>
            <person name="Bruemmer F."/>
            <person name="Labrenz M."/>
            <person name="Spormann A.M."/>
            <person name="Op den Camp H."/>
            <person name="Overmann J."/>
            <person name="Amann R."/>
            <person name="Jetten M.S.M."/>
            <person name="Mascher T."/>
            <person name="Medema M.H."/>
            <person name="Devos D.P."/>
            <person name="Kaster A.-K."/>
            <person name="Ovreas L."/>
            <person name="Rohde M."/>
            <person name="Galperin M.Y."/>
            <person name="Jogler C."/>
        </authorList>
    </citation>
    <scope>NUCLEOTIDE SEQUENCE [LARGE SCALE GENOMIC DNA]</scope>
    <source>
        <strain evidence="8 9">Pan216</strain>
    </source>
</reference>
<dbReference type="EC" id="2.1.1.77" evidence="7"/>
<dbReference type="PANTHER" id="PTHR11579">
    <property type="entry name" value="PROTEIN-L-ISOASPARTATE O-METHYLTRANSFERASE"/>
    <property type="match status" value="1"/>
</dbReference>
<comment type="subcellular location">
    <subcellularLocation>
        <location evidence="1 7">Cytoplasm</location>
    </subcellularLocation>
</comment>
<dbReference type="Pfam" id="PF01135">
    <property type="entry name" value="PCMT"/>
    <property type="match status" value="1"/>
</dbReference>
<dbReference type="OrthoDB" id="9772751at2"/>
<evidence type="ECO:0000256" key="3">
    <source>
        <dbReference type="ARBA" id="ARBA00022490"/>
    </source>
</evidence>
<dbReference type="EMBL" id="CP036279">
    <property type="protein sequence ID" value="QDU60072.1"/>
    <property type="molecule type" value="Genomic_DNA"/>
</dbReference>
<accession>A0A518AZE2</accession>
<dbReference type="KEGG" id="knv:Pan216_09090"/>
<dbReference type="CDD" id="cd02440">
    <property type="entry name" value="AdoMet_MTases"/>
    <property type="match status" value="1"/>
</dbReference>
<dbReference type="PROSITE" id="PS01279">
    <property type="entry name" value="PCMT"/>
    <property type="match status" value="1"/>
</dbReference>
<evidence type="ECO:0000256" key="2">
    <source>
        <dbReference type="ARBA" id="ARBA00005369"/>
    </source>
</evidence>
<evidence type="ECO:0000256" key="4">
    <source>
        <dbReference type="ARBA" id="ARBA00022603"/>
    </source>
</evidence>
<dbReference type="RefSeq" id="WP_145255340.1">
    <property type="nucleotide sequence ID" value="NZ_CP036279.1"/>
</dbReference>
<evidence type="ECO:0000313" key="8">
    <source>
        <dbReference type="EMBL" id="QDU60072.1"/>
    </source>
</evidence>
<keyword evidence="5 7" id="KW-0808">Transferase</keyword>
<name>A0A518AZE2_9BACT</name>
<organism evidence="8 9">
    <name type="scientific">Kolteria novifilia</name>
    <dbReference type="NCBI Taxonomy" id="2527975"/>
    <lineage>
        <taxon>Bacteria</taxon>
        <taxon>Pseudomonadati</taxon>
        <taxon>Planctomycetota</taxon>
        <taxon>Planctomycetia</taxon>
        <taxon>Kolteriales</taxon>
        <taxon>Kolteriaceae</taxon>
        <taxon>Kolteria</taxon>
    </lineage>
</organism>
<dbReference type="GO" id="GO:0030091">
    <property type="term" value="P:protein repair"/>
    <property type="evidence" value="ECO:0007669"/>
    <property type="project" value="UniProtKB-UniRule"/>
</dbReference>
<comment type="similarity">
    <text evidence="2 7">Belongs to the methyltransferase superfamily. L-isoaspartyl/D-aspartyl protein methyltransferase family.</text>
</comment>
<dbReference type="AlphaFoldDB" id="A0A518AZE2"/>
<evidence type="ECO:0000313" key="9">
    <source>
        <dbReference type="Proteomes" id="UP000317093"/>
    </source>
</evidence>
<evidence type="ECO:0000256" key="1">
    <source>
        <dbReference type="ARBA" id="ARBA00004496"/>
    </source>
</evidence>
<dbReference type="InterPro" id="IPR000682">
    <property type="entry name" value="PCMT"/>
</dbReference>
<dbReference type="FunFam" id="3.40.50.150:FF:000010">
    <property type="entry name" value="Protein-L-isoaspartate O-methyltransferase"/>
    <property type="match status" value="1"/>
</dbReference>
<dbReference type="Gene3D" id="3.40.50.150">
    <property type="entry name" value="Vaccinia Virus protein VP39"/>
    <property type="match status" value="1"/>
</dbReference>
<dbReference type="HAMAP" id="MF_00090">
    <property type="entry name" value="PIMT"/>
    <property type="match status" value="1"/>
</dbReference>
<dbReference type="NCBIfam" id="TIGR00080">
    <property type="entry name" value="pimt"/>
    <property type="match status" value="1"/>
</dbReference>
<dbReference type="Proteomes" id="UP000317093">
    <property type="component" value="Chromosome"/>
</dbReference>